<sequence length="144" mass="15151">MAERVTDALTATVRAAVDEELTPGRDLREALTAFAGRIVTRALPSPDYATLRRLIVQQPGVPQLPALVRDRPERLLAQRFAELAAEGVLRLGAPPLDDALLAARQFTALTIGIALGMVLERPGDAAQAAREPGPEAVIAAGGDA</sequence>
<gene>
    <name evidence="1" type="ORF">GCM10017581_063620</name>
</gene>
<dbReference type="Proteomes" id="UP001143480">
    <property type="component" value="Unassembled WGS sequence"/>
</dbReference>
<dbReference type="EMBL" id="BSFP01000047">
    <property type="protein sequence ID" value="GLL04615.1"/>
    <property type="molecule type" value="Genomic_DNA"/>
</dbReference>
<dbReference type="RefSeq" id="WP_271189702.1">
    <property type="nucleotide sequence ID" value="NZ_BSFP01000047.1"/>
</dbReference>
<dbReference type="AlphaFoldDB" id="A0A9W6NP29"/>
<comment type="caution">
    <text evidence="1">The sequence shown here is derived from an EMBL/GenBank/DDBJ whole genome shotgun (WGS) entry which is preliminary data.</text>
</comment>
<reference evidence="1" key="2">
    <citation type="submission" date="2023-01" db="EMBL/GenBank/DDBJ databases">
        <authorList>
            <person name="Sun Q."/>
            <person name="Evtushenko L."/>
        </authorList>
    </citation>
    <scope>NUCLEOTIDE SEQUENCE</scope>
    <source>
        <strain evidence="1">VKM Ac-1321</strain>
    </source>
</reference>
<protein>
    <submittedName>
        <fullName evidence="1">Uncharacterized protein</fullName>
    </submittedName>
</protein>
<accession>A0A9W6NP29</accession>
<keyword evidence="2" id="KW-1185">Reference proteome</keyword>
<reference evidence="1" key="1">
    <citation type="journal article" date="2014" name="Int. J. Syst. Evol. Microbiol.">
        <title>Complete genome sequence of Corynebacterium casei LMG S-19264T (=DSM 44701T), isolated from a smear-ripened cheese.</title>
        <authorList>
            <consortium name="US DOE Joint Genome Institute (JGI-PGF)"/>
            <person name="Walter F."/>
            <person name="Albersmeier A."/>
            <person name="Kalinowski J."/>
            <person name="Ruckert C."/>
        </authorList>
    </citation>
    <scope>NUCLEOTIDE SEQUENCE</scope>
    <source>
        <strain evidence="1">VKM Ac-1321</strain>
    </source>
</reference>
<evidence type="ECO:0000313" key="2">
    <source>
        <dbReference type="Proteomes" id="UP001143480"/>
    </source>
</evidence>
<evidence type="ECO:0000313" key="1">
    <source>
        <dbReference type="EMBL" id="GLL04615.1"/>
    </source>
</evidence>
<proteinExistence type="predicted"/>
<organism evidence="1 2">
    <name type="scientific">Dactylosporangium matsuzakiense</name>
    <dbReference type="NCBI Taxonomy" id="53360"/>
    <lineage>
        <taxon>Bacteria</taxon>
        <taxon>Bacillati</taxon>
        <taxon>Actinomycetota</taxon>
        <taxon>Actinomycetes</taxon>
        <taxon>Micromonosporales</taxon>
        <taxon>Micromonosporaceae</taxon>
        <taxon>Dactylosporangium</taxon>
    </lineage>
</organism>
<name>A0A9W6NP29_9ACTN</name>
<dbReference type="Gene3D" id="1.10.357.10">
    <property type="entry name" value="Tetracycline Repressor, domain 2"/>
    <property type="match status" value="1"/>
</dbReference>